<proteinExistence type="predicted"/>
<gene>
    <name evidence="1" type="ORF">PV662_44040</name>
</gene>
<sequence>MRLHLLGPLELRVGGRVREVGQPRRRAVLAALATDAGRPVPVDT</sequence>
<accession>A0ABU4NVA7</accession>
<dbReference type="RefSeq" id="WP_319063724.1">
    <property type="nucleotide sequence ID" value="NZ_JARAYT010000026.1"/>
</dbReference>
<protein>
    <submittedName>
        <fullName evidence="1">Uncharacterized protein</fullName>
    </submittedName>
</protein>
<evidence type="ECO:0000313" key="2">
    <source>
        <dbReference type="Proteomes" id="UP001271274"/>
    </source>
</evidence>
<evidence type="ECO:0000313" key="1">
    <source>
        <dbReference type="EMBL" id="MDX3706545.1"/>
    </source>
</evidence>
<name>A0ABU4NVA7_9ACTN</name>
<reference evidence="1 2" key="1">
    <citation type="journal article" date="2023" name="Microb. Genom.">
        <title>Mesoterricola silvestris gen. nov., sp. nov., Mesoterricola sediminis sp. nov., Geothrix oryzae sp. nov., Geothrix edaphica sp. nov., Geothrix rubra sp. nov., and Geothrix limicola sp. nov., six novel members of Acidobacteriota isolated from soils.</title>
        <authorList>
            <person name="Weisberg A.J."/>
            <person name="Pearce E."/>
            <person name="Kramer C.G."/>
            <person name="Chang J.H."/>
            <person name="Clarke C.R."/>
        </authorList>
    </citation>
    <scope>NUCLEOTIDE SEQUENCE [LARGE SCALE GENOMIC DNA]</scope>
    <source>
        <strain evidence="1 2">ID09-01A</strain>
    </source>
</reference>
<dbReference type="Gene3D" id="1.10.10.10">
    <property type="entry name" value="Winged helix-like DNA-binding domain superfamily/Winged helix DNA-binding domain"/>
    <property type="match status" value="1"/>
</dbReference>
<keyword evidence="2" id="KW-1185">Reference proteome</keyword>
<dbReference type="Proteomes" id="UP001271274">
    <property type="component" value="Unassembled WGS sequence"/>
</dbReference>
<organism evidence="1 2">
    <name type="scientific">Streptomyces europaeiscabiei</name>
    <dbReference type="NCBI Taxonomy" id="146819"/>
    <lineage>
        <taxon>Bacteria</taxon>
        <taxon>Bacillati</taxon>
        <taxon>Actinomycetota</taxon>
        <taxon>Actinomycetes</taxon>
        <taxon>Kitasatosporales</taxon>
        <taxon>Streptomycetaceae</taxon>
        <taxon>Streptomyces</taxon>
    </lineage>
</organism>
<comment type="caution">
    <text evidence="1">The sequence shown here is derived from an EMBL/GenBank/DDBJ whole genome shotgun (WGS) entry which is preliminary data.</text>
</comment>
<dbReference type="InterPro" id="IPR036388">
    <property type="entry name" value="WH-like_DNA-bd_sf"/>
</dbReference>
<dbReference type="EMBL" id="JARAYU010000029">
    <property type="protein sequence ID" value="MDX3706545.1"/>
    <property type="molecule type" value="Genomic_DNA"/>
</dbReference>